<dbReference type="STRING" id="27342.A0A0H2RXW0"/>
<sequence length="569" mass="63095">MSGSSASTSNYKVLPLPEPPKTQSLSSSTFKTPPLDGSLTLPEIYDWHLEQTPSHPLFVYSDGDGKEHTILWPEGVRAVHRAGGIVRSLLSPSDAVDVPRTSSVVAILAGSDTITYFTFIMGIVRAGHTAFPISTRNSPAAIAHLLKKTGTSHLLVGREPVFQSLATKTLELLQSTKPRLSQMPAFEDIYACSIETSFTPLPLRRPNMEEPAIILQSSGSTSTPKPIVWTHYFLLQLSRTPFFGERDMTGVRLSCHSLPMFHGMGVVQTGWTAMAGIVISTFQPKSPAIQPNAESVIKGCIETRSDMIFCFPSFVEEWSRQPNNVNYLKKIGGILYGGGPLNKIVGDELYRKGVSIFMLYACTECGPFSMFLPKTANEDFEYFRLPKNVKPKFIADDNGNAEFIVMPHGYMRPCVFNTRVDGTDAYATGDLLTPHPTKAGYWKVFGRADDQIIFSTGEKANPSPLENMLTQDSRIQSAVIFGRGRPRTGAIIEPKPGSGIDSHNFLELTWPTIERMNEVAPRHARILREMVLLAKPSKPFLYTAKNTTRRQAIIDEYEEEIDALYHQTQ</sequence>
<evidence type="ECO:0000313" key="4">
    <source>
        <dbReference type="Proteomes" id="UP000053477"/>
    </source>
</evidence>
<dbReference type="PANTHER" id="PTHR43201">
    <property type="entry name" value="ACYL-COA SYNTHETASE"/>
    <property type="match status" value="1"/>
</dbReference>
<feature type="compositionally biased region" description="Polar residues" evidence="1">
    <location>
        <begin position="1"/>
        <end position="11"/>
    </location>
</feature>
<feature type="domain" description="AMP-dependent synthetase/ligase" evidence="2">
    <location>
        <begin position="103"/>
        <end position="373"/>
    </location>
</feature>
<dbReference type="GO" id="GO:0031956">
    <property type="term" value="F:medium-chain fatty acid-CoA ligase activity"/>
    <property type="evidence" value="ECO:0007669"/>
    <property type="project" value="TreeGrafter"/>
</dbReference>
<dbReference type="Pfam" id="PF23562">
    <property type="entry name" value="AMP-binding_C_3"/>
    <property type="match status" value="1"/>
</dbReference>
<dbReference type="InterPro" id="IPR000873">
    <property type="entry name" value="AMP-dep_synth/lig_dom"/>
</dbReference>
<organism evidence="3 4">
    <name type="scientific">Schizopora paradoxa</name>
    <dbReference type="NCBI Taxonomy" id="27342"/>
    <lineage>
        <taxon>Eukaryota</taxon>
        <taxon>Fungi</taxon>
        <taxon>Dikarya</taxon>
        <taxon>Basidiomycota</taxon>
        <taxon>Agaricomycotina</taxon>
        <taxon>Agaricomycetes</taxon>
        <taxon>Hymenochaetales</taxon>
        <taxon>Schizoporaceae</taxon>
        <taxon>Schizopora</taxon>
    </lineage>
</organism>
<evidence type="ECO:0000256" key="1">
    <source>
        <dbReference type="SAM" id="MobiDB-lite"/>
    </source>
</evidence>
<evidence type="ECO:0000259" key="2">
    <source>
        <dbReference type="Pfam" id="PF00501"/>
    </source>
</evidence>
<dbReference type="InParanoid" id="A0A0H2RXW0"/>
<dbReference type="AlphaFoldDB" id="A0A0H2RXW0"/>
<dbReference type="Gene3D" id="3.40.50.12780">
    <property type="entry name" value="N-terminal domain of ligase-like"/>
    <property type="match status" value="1"/>
</dbReference>
<dbReference type="Proteomes" id="UP000053477">
    <property type="component" value="Unassembled WGS sequence"/>
</dbReference>
<dbReference type="SUPFAM" id="SSF56801">
    <property type="entry name" value="Acetyl-CoA synthetase-like"/>
    <property type="match status" value="1"/>
</dbReference>
<dbReference type="PROSITE" id="PS00455">
    <property type="entry name" value="AMP_BINDING"/>
    <property type="match status" value="1"/>
</dbReference>
<proteinExistence type="predicted"/>
<dbReference type="InterPro" id="IPR020845">
    <property type="entry name" value="AMP-binding_CS"/>
</dbReference>
<reference evidence="3 4" key="1">
    <citation type="submission" date="2015-04" db="EMBL/GenBank/DDBJ databases">
        <title>Complete genome sequence of Schizopora paradoxa KUC8140, a cosmopolitan wood degrader in East Asia.</title>
        <authorList>
            <consortium name="DOE Joint Genome Institute"/>
            <person name="Min B."/>
            <person name="Park H."/>
            <person name="Jang Y."/>
            <person name="Kim J.-J."/>
            <person name="Kim K.H."/>
            <person name="Pangilinan J."/>
            <person name="Lipzen A."/>
            <person name="Riley R."/>
            <person name="Grigoriev I.V."/>
            <person name="Spatafora J.W."/>
            <person name="Choi I.-G."/>
        </authorList>
    </citation>
    <scope>NUCLEOTIDE SEQUENCE [LARGE SCALE GENOMIC DNA]</scope>
    <source>
        <strain evidence="3 4">KUC8140</strain>
    </source>
</reference>
<dbReference type="InterPro" id="IPR042099">
    <property type="entry name" value="ANL_N_sf"/>
</dbReference>
<dbReference type="EMBL" id="KQ085945">
    <property type="protein sequence ID" value="KLO14348.1"/>
    <property type="molecule type" value="Genomic_DNA"/>
</dbReference>
<accession>A0A0H2RXW0</accession>
<evidence type="ECO:0000313" key="3">
    <source>
        <dbReference type="EMBL" id="KLO14348.1"/>
    </source>
</evidence>
<dbReference type="GO" id="GO:0006631">
    <property type="term" value="P:fatty acid metabolic process"/>
    <property type="evidence" value="ECO:0007669"/>
    <property type="project" value="TreeGrafter"/>
</dbReference>
<protein>
    <submittedName>
        <fullName evidence="3">Acetyl-CoA synthetase-like protein</fullName>
    </submittedName>
</protein>
<dbReference type="OrthoDB" id="429813at2759"/>
<dbReference type="PANTHER" id="PTHR43201:SF3">
    <property type="entry name" value="ENZYME, PUTATIVE (JCVI)-RELATED"/>
    <property type="match status" value="1"/>
</dbReference>
<keyword evidence="4" id="KW-1185">Reference proteome</keyword>
<gene>
    <name evidence="3" type="ORF">SCHPADRAFT_319882</name>
</gene>
<feature type="compositionally biased region" description="Polar residues" evidence="1">
    <location>
        <begin position="21"/>
        <end position="31"/>
    </location>
</feature>
<dbReference type="Pfam" id="PF00501">
    <property type="entry name" value="AMP-binding"/>
    <property type="match status" value="1"/>
</dbReference>
<name>A0A0H2RXW0_9AGAM</name>
<feature type="region of interest" description="Disordered" evidence="1">
    <location>
        <begin position="1"/>
        <end position="33"/>
    </location>
</feature>